<dbReference type="Ensembl" id="ENSBJAT00000018612.1">
    <property type="protein sequence ID" value="ENSBJAP00000018113.1"/>
    <property type="gene ID" value="ENSBJAG00000011944.1"/>
</dbReference>
<evidence type="ECO:0000313" key="2">
    <source>
        <dbReference type="Proteomes" id="UP000694555"/>
    </source>
</evidence>
<proteinExistence type="predicted"/>
<dbReference type="AlphaFoldDB" id="A0A8C0HNM9"/>
<reference evidence="1" key="2">
    <citation type="submission" date="2025-09" db="UniProtKB">
        <authorList>
            <consortium name="Ensembl"/>
        </authorList>
    </citation>
    <scope>IDENTIFICATION</scope>
</reference>
<dbReference type="Proteomes" id="UP000694555">
    <property type="component" value="Unplaced"/>
</dbReference>
<evidence type="ECO:0000313" key="1">
    <source>
        <dbReference type="Ensembl" id="ENSBJAP00000018113.1"/>
    </source>
</evidence>
<protein>
    <submittedName>
        <fullName evidence="1">Uncharacterized protein</fullName>
    </submittedName>
</protein>
<keyword evidence="2" id="KW-1185">Reference proteome</keyword>
<name>A0A8C0HNM9_9AVES</name>
<organism evidence="1 2">
    <name type="scientific">Buteo japonicus</name>
    <dbReference type="NCBI Taxonomy" id="224669"/>
    <lineage>
        <taxon>Eukaryota</taxon>
        <taxon>Metazoa</taxon>
        <taxon>Chordata</taxon>
        <taxon>Craniata</taxon>
        <taxon>Vertebrata</taxon>
        <taxon>Euteleostomi</taxon>
        <taxon>Archelosauria</taxon>
        <taxon>Archosauria</taxon>
        <taxon>Dinosauria</taxon>
        <taxon>Saurischia</taxon>
        <taxon>Theropoda</taxon>
        <taxon>Coelurosauria</taxon>
        <taxon>Aves</taxon>
        <taxon>Neognathae</taxon>
        <taxon>Neoaves</taxon>
        <taxon>Telluraves</taxon>
        <taxon>Accipitrimorphae</taxon>
        <taxon>Accipitriformes</taxon>
        <taxon>Accipitridae</taxon>
        <taxon>Accipitrinae</taxon>
        <taxon>Buteo</taxon>
    </lineage>
</organism>
<reference evidence="1" key="1">
    <citation type="submission" date="2025-08" db="UniProtKB">
        <authorList>
            <consortium name="Ensembl"/>
        </authorList>
    </citation>
    <scope>IDENTIFICATION</scope>
</reference>
<accession>A0A8C0HNM9</accession>
<sequence>SWLDNTGNGLLLSRELRGEGGRAGQVLLPAAPPALCAHPAPHRREPCGSSSFLSWAFCMDQLDAILGCESLESISPILFRNVARPRLSETRGCKAGSGCSHVCSFNPFCQPLC</sequence>